<reference evidence="1" key="1">
    <citation type="journal article" date="2020" name="Stud. Mycol.">
        <title>101 Dothideomycetes genomes: a test case for predicting lifestyles and emergence of pathogens.</title>
        <authorList>
            <person name="Haridas S."/>
            <person name="Albert R."/>
            <person name="Binder M."/>
            <person name="Bloem J."/>
            <person name="Labutti K."/>
            <person name="Salamov A."/>
            <person name="Andreopoulos B."/>
            <person name="Baker S."/>
            <person name="Barry K."/>
            <person name="Bills G."/>
            <person name="Bluhm B."/>
            <person name="Cannon C."/>
            <person name="Castanera R."/>
            <person name="Culley D."/>
            <person name="Daum C."/>
            <person name="Ezra D."/>
            <person name="Gonzalez J."/>
            <person name="Henrissat B."/>
            <person name="Kuo A."/>
            <person name="Liang C."/>
            <person name="Lipzen A."/>
            <person name="Lutzoni F."/>
            <person name="Magnuson J."/>
            <person name="Mondo S."/>
            <person name="Nolan M."/>
            <person name="Ohm R."/>
            <person name="Pangilinan J."/>
            <person name="Park H.-J."/>
            <person name="Ramirez L."/>
            <person name="Alfaro M."/>
            <person name="Sun H."/>
            <person name="Tritt A."/>
            <person name="Yoshinaga Y."/>
            <person name="Zwiers L.-H."/>
            <person name="Turgeon B."/>
            <person name="Goodwin S."/>
            <person name="Spatafora J."/>
            <person name="Crous P."/>
            <person name="Grigoriev I."/>
        </authorList>
    </citation>
    <scope>NUCLEOTIDE SEQUENCE</scope>
    <source>
        <strain evidence="1">CBS 109.77</strain>
    </source>
</reference>
<evidence type="ECO:0000313" key="1">
    <source>
        <dbReference type="EMBL" id="KAF2785760.1"/>
    </source>
</evidence>
<keyword evidence="2" id="KW-1185">Reference proteome</keyword>
<gene>
    <name evidence="1" type="ORF">K505DRAFT_368832</name>
</gene>
<organism evidence="1 2">
    <name type="scientific">Melanomma pulvis-pyrius CBS 109.77</name>
    <dbReference type="NCBI Taxonomy" id="1314802"/>
    <lineage>
        <taxon>Eukaryota</taxon>
        <taxon>Fungi</taxon>
        <taxon>Dikarya</taxon>
        <taxon>Ascomycota</taxon>
        <taxon>Pezizomycotina</taxon>
        <taxon>Dothideomycetes</taxon>
        <taxon>Pleosporomycetidae</taxon>
        <taxon>Pleosporales</taxon>
        <taxon>Melanommataceae</taxon>
        <taxon>Melanomma</taxon>
    </lineage>
</organism>
<name>A0A6A6WNU4_9PLEO</name>
<dbReference type="OrthoDB" id="3688094at2759"/>
<proteinExistence type="predicted"/>
<dbReference type="EMBL" id="MU002692">
    <property type="protein sequence ID" value="KAF2785760.1"/>
    <property type="molecule type" value="Genomic_DNA"/>
</dbReference>
<sequence>MSPHFFLSEWACSLCHFDIDKGEQVVLVASKPSTLVYTSRQRKHSCPSHSCADCRAAPRGFPYHLHCHQLYETIQHGKSQASRASIDALCQLGQALLPILPVAQPSSPDIALQLLKRSFHRHTLAKLSTCHAIKTEHNLIHLLSSLPTEILSEFIAPRIIPSQLQYALPILGETDHLLQRLRQWPALDFSLCCQGAVFATQTQFGKRYYITNLSAEESKDSFLVKSRHASCNFVLVWLDHLGITHIEFQESIRIESPRRNSEWVYAVELTEKKIYVKSKGVFLERVTSSSESLGQIIWDCSYLPLGFHPNNLPNVRSADPYSDVVLHYVPMDSVTGISVASCPSGLLAIVSHTAAHHPTYEETYMDAVWTYCPLTNDKVKEVWWTHCDTLRSALIIRTEQKEVWLGCSLPQRRDLECTQIASSSLSALYYTDFDTSPHTYVVGAVPALDEQSLAVPALPIYQTVPYYGLRVSDLSYSEAPLSGVVRAQLCMDGGFCIGLVLQYESCSRSVGQFRYDKDISEWFQQPSTIGIVLKEEGERRKFTLQANIRFDAPGPTGIGSSEGDQTESVYSMTGVLVWWYKDKVTDIRIRPS</sequence>
<evidence type="ECO:0000313" key="2">
    <source>
        <dbReference type="Proteomes" id="UP000799757"/>
    </source>
</evidence>
<protein>
    <submittedName>
        <fullName evidence="1">Uncharacterized protein</fullName>
    </submittedName>
</protein>
<accession>A0A6A6WNU4</accession>
<dbReference type="Proteomes" id="UP000799757">
    <property type="component" value="Unassembled WGS sequence"/>
</dbReference>
<dbReference type="AlphaFoldDB" id="A0A6A6WNU4"/>